<evidence type="ECO:0000313" key="2">
    <source>
        <dbReference type="EMBL" id="KAF8730408.1"/>
    </source>
</evidence>
<dbReference type="AlphaFoldDB" id="A0A835F7K0"/>
<evidence type="ECO:0000313" key="3">
    <source>
        <dbReference type="Proteomes" id="UP000636709"/>
    </source>
</evidence>
<reference evidence="2" key="1">
    <citation type="submission" date="2020-07" db="EMBL/GenBank/DDBJ databases">
        <title>Genome sequence and genetic diversity analysis of an under-domesticated orphan crop, white fonio (Digitaria exilis).</title>
        <authorList>
            <person name="Bennetzen J.L."/>
            <person name="Chen S."/>
            <person name="Ma X."/>
            <person name="Wang X."/>
            <person name="Yssel A.E.J."/>
            <person name="Chaluvadi S.R."/>
            <person name="Johnson M."/>
            <person name="Gangashetty P."/>
            <person name="Hamidou F."/>
            <person name="Sanogo M.D."/>
            <person name="Zwaenepoel A."/>
            <person name="Wallace J."/>
            <person name="Van De Peer Y."/>
            <person name="Van Deynze A."/>
        </authorList>
    </citation>
    <scope>NUCLEOTIDE SEQUENCE</scope>
    <source>
        <tissue evidence="2">Leaves</tissue>
    </source>
</reference>
<evidence type="ECO:0000259" key="1">
    <source>
        <dbReference type="Pfam" id="PF13966"/>
    </source>
</evidence>
<dbReference type="Pfam" id="PF13966">
    <property type="entry name" value="zf-RVT"/>
    <property type="match status" value="1"/>
</dbReference>
<accession>A0A835F7K0</accession>
<comment type="caution">
    <text evidence="2">The sequence shown here is derived from an EMBL/GenBank/DDBJ whole genome shotgun (WGS) entry which is preliminary data.</text>
</comment>
<keyword evidence="3" id="KW-1185">Reference proteome</keyword>
<dbReference type="PROSITE" id="PS51257">
    <property type="entry name" value="PROKAR_LIPOPROTEIN"/>
    <property type="match status" value="1"/>
</dbReference>
<proteinExistence type="predicted"/>
<name>A0A835F7K0_9POAL</name>
<sequence>MHLESYRCVLCVEDVDEDILHLFFQCPFSQACWIYLGIEWDTSIDHQLMFLRAREKFGSNIFREIIILAMWALLTHRNSIIFDGACLSFAVWRRRFIDEINAVTLRVKPMLKDKFNLWLSSLL</sequence>
<protein>
    <recommendedName>
        <fullName evidence="1">Reverse transcriptase zinc-binding domain-containing protein</fullName>
    </recommendedName>
</protein>
<organism evidence="2 3">
    <name type="scientific">Digitaria exilis</name>
    <dbReference type="NCBI Taxonomy" id="1010633"/>
    <lineage>
        <taxon>Eukaryota</taxon>
        <taxon>Viridiplantae</taxon>
        <taxon>Streptophyta</taxon>
        <taxon>Embryophyta</taxon>
        <taxon>Tracheophyta</taxon>
        <taxon>Spermatophyta</taxon>
        <taxon>Magnoliopsida</taxon>
        <taxon>Liliopsida</taxon>
        <taxon>Poales</taxon>
        <taxon>Poaceae</taxon>
        <taxon>PACMAD clade</taxon>
        <taxon>Panicoideae</taxon>
        <taxon>Panicodae</taxon>
        <taxon>Paniceae</taxon>
        <taxon>Anthephorinae</taxon>
        <taxon>Digitaria</taxon>
    </lineage>
</organism>
<gene>
    <name evidence="2" type="ORF">HU200_016985</name>
</gene>
<dbReference type="Proteomes" id="UP000636709">
    <property type="component" value="Unassembled WGS sequence"/>
</dbReference>
<dbReference type="EMBL" id="JACEFO010001617">
    <property type="protein sequence ID" value="KAF8730408.1"/>
    <property type="molecule type" value="Genomic_DNA"/>
</dbReference>
<feature type="domain" description="Reverse transcriptase zinc-binding" evidence="1">
    <location>
        <begin position="5"/>
        <end position="33"/>
    </location>
</feature>
<dbReference type="InterPro" id="IPR026960">
    <property type="entry name" value="RVT-Znf"/>
</dbReference>